<reference evidence="2 3" key="1">
    <citation type="journal article" date="2019" name="Sci. Rep.">
        <title>Comparative genomics of chytrid fungi reveal insights into the obligate biotrophic and pathogenic lifestyle of Synchytrium endobioticum.</title>
        <authorList>
            <person name="van de Vossenberg B.T.L.H."/>
            <person name="Warris S."/>
            <person name="Nguyen H.D.T."/>
            <person name="van Gent-Pelzer M.P.E."/>
            <person name="Joly D.L."/>
            <person name="van de Geest H.C."/>
            <person name="Bonants P.J.M."/>
            <person name="Smith D.S."/>
            <person name="Levesque C.A."/>
            <person name="van der Lee T.A.J."/>
        </authorList>
    </citation>
    <scope>NUCLEOTIDE SEQUENCE [LARGE SCALE GENOMIC DNA]</scope>
    <source>
        <strain evidence="2 3">MB42</strain>
    </source>
</reference>
<keyword evidence="3" id="KW-1185">Reference proteome</keyword>
<comment type="caution">
    <text evidence="2">The sequence shown here is derived from an EMBL/GenBank/DDBJ whole genome shotgun (WGS) entry which is preliminary data.</text>
</comment>
<keyword evidence="1" id="KW-1133">Transmembrane helix</keyword>
<feature type="transmembrane region" description="Helical" evidence="1">
    <location>
        <begin position="27"/>
        <end position="47"/>
    </location>
</feature>
<dbReference type="EMBL" id="QEAN01000190">
    <property type="protein sequence ID" value="TPX43768.1"/>
    <property type="molecule type" value="Genomic_DNA"/>
</dbReference>
<name>A0A507CXE0_9FUNG</name>
<protein>
    <submittedName>
        <fullName evidence="2">Uncharacterized protein</fullName>
    </submittedName>
</protein>
<dbReference type="VEuPathDB" id="FungiDB:SeMB42_g04603"/>
<accession>A0A507CXE0</accession>
<proteinExistence type="predicted"/>
<evidence type="ECO:0000313" key="3">
    <source>
        <dbReference type="Proteomes" id="UP000317494"/>
    </source>
</evidence>
<dbReference type="AlphaFoldDB" id="A0A507CXE0"/>
<evidence type="ECO:0000256" key="1">
    <source>
        <dbReference type="SAM" id="Phobius"/>
    </source>
</evidence>
<evidence type="ECO:0000313" key="2">
    <source>
        <dbReference type="EMBL" id="TPX43768.1"/>
    </source>
</evidence>
<gene>
    <name evidence="2" type="ORF">SeMB42_g04603</name>
</gene>
<feature type="transmembrane region" description="Helical" evidence="1">
    <location>
        <begin position="53"/>
        <end position="76"/>
    </location>
</feature>
<organism evidence="2 3">
    <name type="scientific">Synchytrium endobioticum</name>
    <dbReference type="NCBI Taxonomy" id="286115"/>
    <lineage>
        <taxon>Eukaryota</taxon>
        <taxon>Fungi</taxon>
        <taxon>Fungi incertae sedis</taxon>
        <taxon>Chytridiomycota</taxon>
        <taxon>Chytridiomycota incertae sedis</taxon>
        <taxon>Chytridiomycetes</taxon>
        <taxon>Synchytriales</taxon>
        <taxon>Synchytriaceae</taxon>
        <taxon>Synchytrium</taxon>
    </lineage>
</organism>
<dbReference type="Proteomes" id="UP000317494">
    <property type="component" value="Unassembled WGS sequence"/>
</dbReference>
<sequence>MHQLIYLFQHPDYLPPRQPKDYPKTEASAVLVIVTVAGVLVAVYFGISHLRLTTVGTLIAMSAGTGFLSTSVYFLGRLSPSR</sequence>
<keyword evidence="1" id="KW-0472">Membrane</keyword>
<keyword evidence="1" id="KW-0812">Transmembrane</keyword>